<dbReference type="Proteomes" id="UP001391051">
    <property type="component" value="Unassembled WGS sequence"/>
</dbReference>
<gene>
    <name evidence="2" type="ORF">PG986_001889</name>
</gene>
<name>A0ABR1QY45_9PEZI</name>
<dbReference type="GeneID" id="92071173"/>
<protein>
    <recommendedName>
        <fullName evidence="4">Ubiquitinyl hydrolase 1</fullName>
    </recommendedName>
</protein>
<evidence type="ECO:0000313" key="3">
    <source>
        <dbReference type="Proteomes" id="UP001391051"/>
    </source>
</evidence>
<organism evidence="2 3">
    <name type="scientific">Apiospora aurea</name>
    <dbReference type="NCBI Taxonomy" id="335848"/>
    <lineage>
        <taxon>Eukaryota</taxon>
        <taxon>Fungi</taxon>
        <taxon>Dikarya</taxon>
        <taxon>Ascomycota</taxon>
        <taxon>Pezizomycotina</taxon>
        <taxon>Sordariomycetes</taxon>
        <taxon>Xylariomycetidae</taxon>
        <taxon>Amphisphaeriales</taxon>
        <taxon>Apiosporaceae</taxon>
        <taxon>Apiospora</taxon>
    </lineage>
</organism>
<dbReference type="EMBL" id="JAQQWE010000001">
    <property type="protein sequence ID" value="KAK7967612.1"/>
    <property type="molecule type" value="Genomic_DNA"/>
</dbReference>
<comment type="caution">
    <text evidence="2">The sequence shown here is derived from an EMBL/GenBank/DDBJ whole genome shotgun (WGS) entry which is preliminary data.</text>
</comment>
<sequence>MAVSHILITDKQVRTVELETPEAFVYFVLSTRHHWVAVKIHVRPLRLPQLPDEEIKLCKSWGYPCCSKAPKAAEVIRRFYNAQCEPGKWLDGGYVREDHTVKLNVSCQESKSSLPAEYGESENVDSAASEQGATDSTSIARQRADHGAVQAESQSRHDGVVDDLRDESPASFAVQKFKTGRSQFSQCKNYAGPELAIPSRLAGGARSVEEAIFAIAEMRNKQRDWAKIEDWIWEHLLRCLRVLQYHEQGNDNLLSAVGHRPEKSAYWINSLVEAVAKRIGPWGLLVNCAYSVVNFRWSAAGHFKDDGHEITKTVCEGILSDDIHVPENLYLLIPPRASTACWEEIQWDAGRMDLEDIQSDVDCRGNEEDIMPTGLYGTGVAEEGTAQVTNDHSTGWDNTTSFLDVLMTQDLDEELFIDTWDFFNS</sequence>
<reference evidence="2 3" key="1">
    <citation type="submission" date="2023-01" db="EMBL/GenBank/DDBJ databases">
        <title>Analysis of 21 Apiospora genomes using comparative genomics revels a genus with tremendous synthesis potential of carbohydrate active enzymes and secondary metabolites.</title>
        <authorList>
            <person name="Sorensen T."/>
        </authorList>
    </citation>
    <scope>NUCLEOTIDE SEQUENCE [LARGE SCALE GENOMIC DNA]</scope>
    <source>
        <strain evidence="2 3">CBS 24483</strain>
    </source>
</reference>
<keyword evidence="3" id="KW-1185">Reference proteome</keyword>
<feature type="compositionally biased region" description="Polar residues" evidence="1">
    <location>
        <begin position="124"/>
        <end position="140"/>
    </location>
</feature>
<evidence type="ECO:0000313" key="2">
    <source>
        <dbReference type="EMBL" id="KAK7967612.1"/>
    </source>
</evidence>
<evidence type="ECO:0008006" key="4">
    <source>
        <dbReference type="Google" id="ProtNLM"/>
    </source>
</evidence>
<evidence type="ECO:0000256" key="1">
    <source>
        <dbReference type="SAM" id="MobiDB-lite"/>
    </source>
</evidence>
<feature type="compositionally biased region" description="Basic and acidic residues" evidence="1">
    <location>
        <begin position="154"/>
        <end position="163"/>
    </location>
</feature>
<accession>A0ABR1QY45</accession>
<feature type="region of interest" description="Disordered" evidence="1">
    <location>
        <begin position="114"/>
        <end position="163"/>
    </location>
</feature>
<dbReference type="RefSeq" id="XP_066707004.1">
    <property type="nucleotide sequence ID" value="XM_066838111.1"/>
</dbReference>
<proteinExistence type="predicted"/>